<reference evidence="4" key="1">
    <citation type="submission" date="2018-04" db="EMBL/GenBank/DDBJ databases">
        <authorList>
            <person name="Liu S."/>
            <person name="Wang Z."/>
            <person name="Li J."/>
        </authorList>
    </citation>
    <scope>NUCLEOTIDE SEQUENCE [LARGE SCALE GENOMIC DNA]</scope>
    <source>
        <strain evidence="4">2189</strain>
    </source>
</reference>
<sequence>MLIDGREPTLARSRPRPDVVELDGPFDHAYVHARGLRLHVAIAGAPGAPLVLLLPDAFGGWYDYAQVIAPLAARGFRVAAVDPRGYGLSDKPPYQSGFSARSLVSDLAGLIPALGYEKASVIGADTGGTLAWILATTHPARVDHLVSISSAHPVDLRRAVAARPWDFLWMLQRHLLFHLPATALTRAFGLIEREIRHFGALNTSARFHRTEAFQEMQTLRAKAGRIDRVPTAIVHTARVLMAPLSLKHQKVKVCAPTLILHAPQSLWARLIDRTRERVAPGTMLTATSLPGAKNLPHIEAPEAFVEAVASFLGKA</sequence>
<dbReference type="PANTHER" id="PTHR43329">
    <property type="entry name" value="EPOXIDE HYDROLASE"/>
    <property type="match status" value="1"/>
</dbReference>
<dbReference type="PRINTS" id="PR00412">
    <property type="entry name" value="EPOXHYDRLASE"/>
</dbReference>
<dbReference type="SUPFAM" id="SSF53474">
    <property type="entry name" value="alpha/beta-Hydrolases"/>
    <property type="match status" value="1"/>
</dbReference>
<organism evidence="3 4">
    <name type="scientific">Corynebacterium yudongzhengii</name>
    <dbReference type="NCBI Taxonomy" id="2080740"/>
    <lineage>
        <taxon>Bacteria</taxon>
        <taxon>Bacillati</taxon>
        <taxon>Actinomycetota</taxon>
        <taxon>Actinomycetes</taxon>
        <taxon>Mycobacteriales</taxon>
        <taxon>Corynebacteriaceae</taxon>
        <taxon>Corynebacterium</taxon>
    </lineage>
</organism>
<evidence type="ECO:0000313" key="3">
    <source>
        <dbReference type="EMBL" id="PWC01220.1"/>
    </source>
</evidence>
<dbReference type="GO" id="GO:0016787">
    <property type="term" value="F:hydrolase activity"/>
    <property type="evidence" value="ECO:0007669"/>
    <property type="project" value="UniProtKB-KW"/>
</dbReference>
<dbReference type="AlphaFoldDB" id="A0A2U1T5E0"/>
<proteinExistence type="predicted"/>
<dbReference type="EMBL" id="QEEZ01000016">
    <property type="protein sequence ID" value="PWC01220.1"/>
    <property type="molecule type" value="Genomic_DNA"/>
</dbReference>
<name>A0A2U1T5E0_9CORY</name>
<dbReference type="PRINTS" id="PR00111">
    <property type="entry name" value="ABHYDROLASE"/>
</dbReference>
<evidence type="ECO:0000259" key="2">
    <source>
        <dbReference type="Pfam" id="PF00561"/>
    </source>
</evidence>
<protein>
    <submittedName>
        <fullName evidence="3">Alpha/beta hydrolase</fullName>
    </submittedName>
</protein>
<dbReference type="InterPro" id="IPR000073">
    <property type="entry name" value="AB_hydrolase_1"/>
</dbReference>
<keyword evidence="1 3" id="KW-0378">Hydrolase</keyword>
<keyword evidence="4" id="KW-1185">Reference proteome</keyword>
<dbReference type="InterPro" id="IPR000639">
    <property type="entry name" value="Epox_hydrolase-like"/>
</dbReference>
<dbReference type="OrthoDB" id="2987348at2"/>
<dbReference type="Proteomes" id="UP000244989">
    <property type="component" value="Unassembled WGS sequence"/>
</dbReference>
<evidence type="ECO:0000256" key="1">
    <source>
        <dbReference type="ARBA" id="ARBA00022801"/>
    </source>
</evidence>
<accession>A0A2U1T5E0</accession>
<evidence type="ECO:0000313" key="4">
    <source>
        <dbReference type="Proteomes" id="UP000244989"/>
    </source>
</evidence>
<dbReference type="Pfam" id="PF00561">
    <property type="entry name" value="Abhydrolase_1"/>
    <property type="match status" value="1"/>
</dbReference>
<dbReference type="Gene3D" id="3.40.50.1820">
    <property type="entry name" value="alpha/beta hydrolase"/>
    <property type="match status" value="1"/>
</dbReference>
<dbReference type="KEGG" id="cyz:C3B44_00980"/>
<gene>
    <name evidence="3" type="ORF">DF222_08550</name>
</gene>
<dbReference type="InterPro" id="IPR029058">
    <property type="entry name" value="AB_hydrolase_fold"/>
</dbReference>
<comment type="caution">
    <text evidence="3">The sequence shown here is derived from an EMBL/GenBank/DDBJ whole genome shotgun (WGS) entry which is preliminary data.</text>
</comment>
<feature type="domain" description="AB hydrolase-1" evidence="2">
    <location>
        <begin position="51"/>
        <end position="176"/>
    </location>
</feature>